<proteinExistence type="predicted"/>
<sequence length="81" mass="9123">MGYAKEQLIQAMEEEREDLTQTLDDIEAVGENYACPNNDCKSKSDTLQRMLLGTLYLGQKPKTDEFVGIKLRENILAIAIS</sequence>
<dbReference type="InParanoid" id="A0A7J6IHM1"/>
<evidence type="ECO:0000313" key="2">
    <source>
        <dbReference type="Proteomes" id="UP000011096"/>
    </source>
</evidence>
<reference evidence="1 2" key="1">
    <citation type="submission" date="2012-08" db="EMBL/GenBank/DDBJ databases">
        <authorList>
            <person name="Gan P.H.P."/>
            <person name="Ikeda K."/>
            <person name="Irieda H."/>
            <person name="Narusaka M."/>
            <person name="O'Connell R.J."/>
            <person name="Narusaka Y."/>
            <person name="Takano Y."/>
            <person name="Kubo Y."/>
            <person name="Shirasu K."/>
        </authorList>
    </citation>
    <scope>NUCLEOTIDE SEQUENCE [LARGE SCALE GENOMIC DNA]</scope>
    <source>
        <strain evidence="1 2">Nara gc5</strain>
    </source>
</reference>
<dbReference type="Proteomes" id="UP000011096">
    <property type="component" value="Unassembled WGS sequence"/>
</dbReference>
<organism evidence="1 2">
    <name type="scientific">Colletotrichum fructicola (strain Nara gc5)</name>
    <name type="common">Anthracnose fungus</name>
    <name type="synonym">Colletotrichum gloeosporioides (strain Nara gc5)</name>
    <dbReference type="NCBI Taxonomy" id="1213859"/>
    <lineage>
        <taxon>Eukaryota</taxon>
        <taxon>Fungi</taxon>
        <taxon>Dikarya</taxon>
        <taxon>Ascomycota</taxon>
        <taxon>Pezizomycotina</taxon>
        <taxon>Sordariomycetes</taxon>
        <taxon>Hypocreomycetidae</taxon>
        <taxon>Glomerellales</taxon>
        <taxon>Glomerellaceae</taxon>
        <taxon>Colletotrichum</taxon>
        <taxon>Colletotrichum gloeosporioides species complex</taxon>
    </lineage>
</organism>
<keyword evidence="2" id="KW-1185">Reference proteome</keyword>
<reference evidence="1 2" key="2">
    <citation type="submission" date="2020-04" db="EMBL/GenBank/DDBJ databases">
        <title>Genome sequencing and assembly of multiple isolates from the Colletotrichum gloeosporioides species complex.</title>
        <authorList>
            <person name="Gan P."/>
            <person name="Shirasu K."/>
        </authorList>
    </citation>
    <scope>NUCLEOTIDE SEQUENCE [LARGE SCALE GENOMIC DNA]</scope>
    <source>
        <strain evidence="1 2">Nara gc5</strain>
    </source>
</reference>
<dbReference type="OrthoDB" id="4747012at2759"/>
<accession>A0A7J6IHM1</accession>
<gene>
    <name evidence="1" type="ORF">CGGC5_v016008</name>
</gene>
<evidence type="ECO:0000313" key="1">
    <source>
        <dbReference type="EMBL" id="KAF4474926.1"/>
    </source>
</evidence>
<dbReference type="GeneID" id="90980488"/>
<dbReference type="EMBL" id="ANPB02000010">
    <property type="protein sequence ID" value="KAF4474926.1"/>
    <property type="molecule type" value="Genomic_DNA"/>
</dbReference>
<protein>
    <submittedName>
        <fullName evidence="1">Uncharacterized protein</fullName>
    </submittedName>
</protein>
<dbReference type="AlphaFoldDB" id="A0A7J6IHM1"/>
<comment type="caution">
    <text evidence="1">The sequence shown here is derived from an EMBL/GenBank/DDBJ whole genome shotgun (WGS) entry which is preliminary data.</text>
</comment>
<name>A0A7J6IHM1_COLFN</name>
<dbReference type="RefSeq" id="XP_066007156.1">
    <property type="nucleotide sequence ID" value="XM_066153399.1"/>
</dbReference>